<gene>
    <name evidence="2" type="ORF">CLV99_2525</name>
</gene>
<dbReference type="RefSeq" id="WP_133584773.1">
    <property type="nucleotide sequence ID" value="NZ_SNYV01000014.1"/>
</dbReference>
<dbReference type="InterPro" id="IPR037171">
    <property type="entry name" value="NagB/RpiA_transferase-like"/>
</dbReference>
<accession>A0A4R6WC65</accession>
<feature type="domain" description="Glucosamine/galactosamine-6-phosphate isomerase" evidence="1">
    <location>
        <begin position="16"/>
        <end position="233"/>
    </location>
</feature>
<reference evidence="2 3" key="1">
    <citation type="submission" date="2019-03" db="EMBL/GenBank/DDBJ databases">
        <title>Genomic Encyclopedia of Archaeal and Bacterial Type Strains, Phase II (KMG-II): from individual species to whole genera.</title>
        <authorList>
            <person name="Goeker M."/>
        </authorList>
    </citation>
    <scope>NUCLEOTIDE SEQUENCE [LARGE SCALE GENOMIC DNA]</scope>
    <source>
        <strain evidence="2 3">DSM 28353</strain>
    </source>
</reference>
<name>A0A4R6WC65_9SPHI</name>
<sequence length="252" mass="28488">MNKKVDNLEVNIYSTRELMGDAVAKDVKAAIDQLLTHKDMVNIIFAAAPSQRDLYKSLLRMDIPWEKVNAMHMDEYVGVSAEESQSFRNYLKTNLFDLIPLKSITYIQGECEDIDAECQRYASILEVNAPDIVCMGIGENTHIAFNDPPLAKFDDVEVVKVVELDLICRQQQVNDGCFSSLDKVPTHALTLTIPVLLSAEYIFCVVPGKTKEQAVYQTIHEDIDELYPSTILRNHPQAKLYLDTESSRLLES</sequence>
<evidence type="ECO:0000259" key="1">
    <source>
        <dbReference type="Pfam" id="PF01182"/>
    </source>
</evidence>
<dbReference type="AlphaFoldDB" id="A0A4R6WC65"/>
<dbReference type="OrthoDB" id="9791139at2"/>
<dbReference type="GO" id="GO:0006043">
    <property type="term" value="P:glucosamine catabolic process"/>
    <property type="evidence" value="ECO:0007669"/>
    <property type="project" value="TreeGrafter"/>
</dbReference>
<dbReference type="Gene3D" id="3.40.50.1360">
    <property type="match status" value="1"/>
</dbReference>
<dbReference type="EMBL" id="SNYV01000014">
    <property type="protein sequence ID" value="TDQ77129.1"/>
    <property type="molecule type" value="Genomic_DNA"/>
</dbReference>
<organism evidence="2 3">
    <name type="scientific">Sphingobacterium yanglingense</name>
    <dbReference type="NCBI Taxonomy" id="1437280"/>
    <lineage>
        <taxon>Bacteria</taxon>
        <taxon>Pseudomonadati</taxon>
        <taxon>Bacteroidota</taxon>
        <taxon>Sphingobacteriia</taxon>
        <taxon>Sphingobacteriales</taxon>
        <taxon>Sphingobacteriaceae</taxon>
        <taxon>Sphingobacterium</taxon>
    </lineage>
</organism>
<keyword evidence="3" id="KW-1185">Reference proteome</keyword>
<dbReference type="InterPro" id="IPR004547">
    <property type="entry name" value="Glucosamine6P_isomerase"/>
</dbReference>
<proteinExistence type="predicted"/>
<dbReference type="InterPro" id="IPR006148">
    <property type="entry name" value="Glc/Gal-6P_isomerase"/>
</dbReference>
<dbReference type="SUPFAM" id="SSF100950">
    <property type="entry name" value="NagB/RpiA/CoA transferase-like"/>
    <property type="match status" value="1"/>
</dbReference>
<dbReference type="GO" id="GO:0004342">
    <property type="term" value="F:glucosamine-6-phosphate deaminase activity"/>
    <property type="evidence" value="ECO:0007669"/>
    <property type="project" value="InterPro"/>
</dbReference>
<dbReference type="GO" id="GO:0042802">
    <property type="term" value="F:identical protein binding"/>
    <property type="evidence" value="ECO:0007669"/>
    <property type="project" value="TreeGrafter"/>
</dbReference>
<dbReference type="PANTHER" id="PTHR11280">
    <property type="entry name" value="GLUCOSAMINE-6-PHOSPHATE ISOMERASE"/>
    <property type="match status" value="1"/>
</dbReference>
<protein>
    <submittedName>
        <fullName evidence="2">Glucosamine-6-phosphate deaminase</fullName>
    </submittedName>
</protein>
<comment type="caution">
    <text evidence="2">The sequence shown here is derived from an EMBL/GenBank/DDBJ whole genome shotgun (WGS) entry which is preliminary data.</text>
</comment>
<dbReference type="CDD" id="cd01399">
    <property type="entry name" value="GlcN6P_deaminase"/>
    <property type="match status" value="1"/>
</dbReference>
<dbReference type="GO" id="GO:0019262">
    <property type="term" value="P:N-acetylneuraminate catabolic process"/>
    <property type="evidence" value="ECO:0007669"/>
    <property type="project" value="TreeGrafter"/>
</dbReference>
<evidence type="ECO:0000313" key="3">
    <source>
        <dbReference type="Proteomes" id="UP000295292"/>
    </source>
</evidence>
<dbReference type="PANTHER" id="PTHR11280:SF6">
    <property type="entry name" value="GLUCOSAMINE-6-PHOSPHATE ISOMERASE NAGB"/>
    <property type="match status" value="1"/>
</dbReference>
<evidence type="ECO:0000313" key="2">
    <source>
        <dbReference type="EMBL" id="TDQ77129.1"/>
    </source>
</evidence>
<dbReference type="Pfam" id="PF01182">
    <property type="entry name" value="Glucosamine_iso"/>
    <property type="match status" value="1"/>
</dbReference>
<dbReference type="GO" id="GO:0006046">
    <property type="term" value="P:N-acetylglucosamine catabolic process"/>
    <property type="evidence" value="ECO:0007669"/>
    <property type="project" value="TreeGrafter"/>
</dbReference>
<dbReference type="GO" id="GO:0005737">
    <property type="term" value="C:cytoplasm"/>
    <property type="evidence" value="ECO:0007669"/>
    <property type="project" value="TreeGrafter"/>
</dbReference>
<dbReference type="Proteomes" id="UP000295292">
    <property type="component" value="Unassembled WGS sequence"/>
</dbReference>
<dbReference type="GO" id="GO:0005975">
    <property type="term" value="P:carbohydrate metabolic process"/>
    <property type="evidence" value="ECO:0007669"/>
    <property type="project" value="InterPro"/>
</dbReference>